<feature type="site" description="Transition state stabilizer" evidence="7">
    <location>
        <position position="153"/>
    </location>
</feature>
<comment type="caution">
    <text evidence="8">The sequence shown here is derived from an EMBL/GenBank/DDBJ whole genome shotgun (WGS) entry which is preliminary data.</text>
</comment>
<feature type="binding site" evidence="6">
    <location>
        <position position="57"/>
    </location>
    <ligand>
        <name>substrate</name>
    </ligand>
</feature>
<dbReference type="GO" id="GO:0006096">
    <property type="term" value="P:glycolytic process"/>
    <property type="evidence" value="ECO:0007669"/>
    <property type="project" value="UniProtKB-KW"/>
</dbReference>
<dbReference type="PATRIC" id="fig|476272.21.peg.2174"/>
<dbReference type="InterPro" id="IPR001345">
    <property type="entry name" value="PG/BPGM_mutase_AS"/>
</dbReference>
<dbReference type="AlphaFoldDB" id="C0CLS4"/>
<dbReference type="InterPro" id="IPR029033">
    <property type="entry name" value="His_PPase_superfam"/>
</dbReference>
<dbReference type="GO" id="GO:0004619">
    <property type="term" value="F:phosphoglycerate mutase activity"/>
    <property type="evidence" value="ECO:0007669"/>
    <property type="project" value="UniProtKB-EC"/>
</dbReference>
<protein>
    <recommendedName>
        <fullName evidence="2">phosphoglycerate mutase (2,3-diphosphoglycerate-dependent)</fullName>
        <ecNumber evidence="2">5.4.2.11</ecNumber>
    </recommendedName>
</protein>
<dbReference type="SMART" id="SM00855">
    <property type="entry name" value="PGAM"/>
    <property type="match status" value="1"/>
</dbReference>
<dbReference type="InterPro" id="IPR013078">
    <property type="entry name" value="His_Pase_superF_clade-1"/>
</dbReference>
<evidence type="ECO:0000313" key="8">
    <source>
        <dbReference type="EMBL" id="EEG49288.1"/>
    </source>
</evidence>
<reference evidence="8 9" key="2">
    <citation type="submission" date="2009-02" db="EMBL/GenBank/DDBJ databases">
        <title>Draft genome sequence of Blautia hydrogenotrophica DSM 10507 (Ruminococcus hydrogenotrophicus DSM 10507).</title>
        <authorList>
            <person name="Sudarsanam P."/>
            <person name="Ley R."/>
            <person name="Guruge J."/>
            <person name="Turnbaugh P.J."/>
            <person name="Mahowald M."/>
            <person name="Liep D."/>
            <person name="Gordon J."/>
        </authorList>
    </citation>
    <scope>NUCLEOTIDE SEQUENCE [LARGE SCALE GENOMIC DNA]</scope>
    <source>
        <strain evidence="9">DSM 10507 / JCM 14656 / S5a33</strain>
    </source>
</reference>
<dbReference type="GeneID" id="86822180"/>
<dbReference type="SUPFAM" id="SSF53254">
    <property type="entry name" value="Phosphoglycerate mutase-like"/>
    <property type="match status" value="1"/>
</dbReference>
<proteinExistence type="inferred from homology"/>
<name>C0CLS4_BLAHS</name>
<dbReference type="CDD" id="cd07067">
    <property type="entry name" value="HP_PGM_like"/>
    <property type="match status" value="1"/>
</dbReference>
<keyword evidence="4" id="KW-0413">Isomerase</keyword>
<dbReference type="InterPro" id="IPR005952">
    <property type="entry name" value="Phosphogly_mut1"/>
</dbReference>
<dbReference type="eggNOG" id="COG0406">
    <property type="taxonomic scope" value="Bacteria"/>
</dbReference>
<organism evidence="8 9">
    <name type="scientific">Blautia hydrogenotrophica (strain DSM 10507 / JCM 14656 / S5a33)</name>
    <name type="common">Ruminococcus hydrogenotrophicus</name>
    <dbReference type="NCBI Taxonomy" id="476272"/>
    <lineage>
        <taxon>Bacteria</taxon>
        <taxon>Bacillati</taxon>
        <taxon>Bacillota</taxon>
        <taxon>Clostridia</taxon>
        <taxon>Lachnospirales</taxon>
        <taxon>Lachnospiraceae</taxon>
        <taxon>Blautia</taxon>
    </lineage>
</organism>
<evidence type="ECO:0000313" key="9">
    <source>
        <dbReference type="Proteomes" id="UP000003100"/>
    </source>
</evidence>
<dbReference type="EMBL" id="ACBZ01000091">
    <property type="protein sequence ID" value="EEG49288.1"/>
    <property type="molecule type" value="Genomic_DNA"/>
</dbReference>
<dbReference type="Proteomes" id="UP000003100">
    <property type="component" value="Unassembled WGS sequence"/>
</dbReference>
<sequence length="201" mass="23116">MRLYIMRHGETSWNALKKIQGIADIPLNEKGRALAKVTGEALKEIKFDLVITSPLCRAKETARLVIGDRQVPWIEEPRIQEICFGIMEGTQESASDRPQYSENLHRFYADPWNYTAPQDGESIMDVCKRTKEFWEELVKKQEYENYTILISSHGCASRAIMQNVYGDHDFWHGEVPPNCSVNIVDVKDGESVVVEADRVYY</sequence>
<dbReference type="Pfam" id="PF00300">
    <property type="entry name" value="His_Phos_1"/>
    <property type="match status" value="1"/>
</dbReference>
<feature type="active site" description="Tele-phosphohistidine intermediate" evidence="5">
    <location>
        <position position="8"/>
    </location>
</feature>
<dbReference type="HOGENOM" id="CLU_033323_8_4_9"/>
<evidence type="ECO:0000256" key="4">
    <source>
        <dbReference type="ARBA" id="ARBA00023235"/>
    </source>
</evidence>
<evidence type="ECO:0000256" key="7">
    <source>
        <dbReference type="PIRSR" id="PIRSR613078-3"/>
    </source>
</evidence>
<accession>C0CLS4</accession>
<keyword evidence="3" id="KW-0324">Glycolysis</keyword>
<evidence type="ECO:0000256" key="2">
    <source>
        <dbReference type="ARBA" id="ARBA00012028"/>
    </source>
</evidence>
<feature type="active site" description="Proton donor/acceptor" evidence="5">
    <location>
        <position position="81"/>
    </location>
</feature>
<feature type="binding site" evidence="6">
    <location>
        <begin position="7"/>
        <end position="14"/>
    </location>
    <ligand>
        <name>substrate</name>
    </ligand>
</feature>
<evidence type="ECO:0000256" key="5">
    <source>
        <dbReference type="PIRSR" id="PIRSR613078-1"/>
    </source>
</evidence>
<gene>
    <name evidence="8" type="ORF">RUMHYD_01797</name>
</gene>
<dbReference type="RefSeq" id="WP_005948645.1">
    <property type="nucleotide sequence ID" value="NZ_CP136423.1"/>
</dbReference>
<reference evidence="8 9" key="1">
    <citation type="submission" date="2009-01" db="EMBL/GenBank/DDBJ databases">
        <authorList>
            <person name="Fulton L."/>
            <person name="Clifton S."/>
            <person name="Fulton B."/>
            <person name="Xu J."/>
            <person name="Minx P."/>
            <person name="Pepin K.H."/>
            <person name="Johnson M."/>
            <person name="Bhonagiri V."/>
            <person name="Nash W.E."/>
            <person name="Mardis E.R."/>
            <person name="Wilson R.K."/>
        </authorList>
    </citation>
    <scope>NUCLEOTIDE SEQUENCE [LARGE SCALE GENOMIC DNA]</scope>
    <source>
        <strain evidence="9">DSM 10507 / JCM 14656 / S5a33</strain>
    </source>
</reference>
<dbReference type="EC" id="5.4.2.11" evidence="2"/>
<dbReference type="PROSITE" id="PS00175">
    <property type="entry name" value="PG_MUTASE"/>
    <property type="match status" value="1"/>
</dbReference>
<evidence type="ECO:0000256" key="3">
    <source>
        <dbReference type="ARBA" id="ARBA00023152"/>
    </source>
</evidence>
<evidence type="ECO:0000256" key="6">
    <source>
        <dbReference type="PIRSR" id="PIRSR613078-2"/>
    </source>
</evidence>
<evidence type="ECO:0000256" key="1">
    <source>
        <dbReference type="ARBA" id="ARBA00006717"/>
    </source>
</evidence>
<dbReference type="PANTHER" id="PTHR11931">
    <property type="entry name" value="PHOSPHOGLYCERATE MUTASE"/>
    <property type="match status" value="1"/>
</dbReference>
<keyword evidence="9" id="KW-1185">Reference proteome</keyword>
<comment type="similarity">
    <text evidence="1">Belongs to the phosphoglycerate mutase family. BPG-dependent PGAM subfamily.</text>
</comment>
<dbReference type="Gene3D" id="3.40.50.1240">
    <property type="entry name" value="Phosphoglycerate mutase-like"/>
    <property type="match status" value="1"/>
</dbReference>